<reference evidence="3 4" key="1">
    <citation type="submission" date="2018-06" db="EMBL/GenBank/DDBJ databases">
        <title>Whole genome sequencing of Candida tropicalis (genome annotated by CSBL at Korea University).</title>
        <authorList>
            <person name="Ahn J."/>
        </authorList>
    </citation>
    <scope>NUCLEOTIDE SEQUENCE [LARGE SCALE GENOMIC DNA]</scope>
    <source>
        <strain evidence="3 4">ATCC 20962</strain>
    </source>
</reference>
<dbReference type="OrthoDB" id="4090074at2759"/>
<dbReference type="InterPro" id="IPR048535">
    <property type="entry name" value="RRN6_beta-prop"/>
</dbReference>
<feature type="compositionally biased region" description="Polar residues" evidence="1">
    <location>
        <begin position="494"/>
        <end position="504"/>
    </location>
</feature>
<evidence type="ECO:0000259" key="2">
    <source>
        <dbReference type="Pfam" id="PF10214"/>
    </source>
</evidence>
<evidence type="ECO:0000256" key="1">
    <source>
        <dbReference type="SAM" id="MobiDB-lite"/>
    </source>
</evidence>
<dbReference type="STRING" id="5486.A0A367XRM7"/>
<gene>
    <name evidence="3" type="ORF">Cantr_05711</name>
</gene>
<comment type="caution">
    <text evidence="3">The sequence shown here is derived from an EMBL/GenBank/DDBJ whole genome shotgun (WGS) entry which is preliminary data.</text>
</comment>
<dbReference type="GO" id="GO:0001179">
    <property type="term" value="F:RNA polymerase I general transcription initiation factor binding"/>
    <property type="evidence" value="ECO:0007669"/>
    <property type="project" value="TreeGrafter"/>
</dbReference>
<protein>
    <recommendedName>
        <fullName evidence="2">RRN6 beta-propeller domain-containing protein</fullName>
    </recommendedName>
</protein>
<name>A0A367XRM7_9ASCO</name>
<feature type="domain" description="RRN6 beta-propeller" evidence="2">
    <location>
        <begin position="136"/>
        <end position="182"/>
    </location>
</feature>
<organism evidence="3 4">
    <name type="scientific">Candida viswanathii</name>
    <dbReference type="NCBI Taxonomy" id="5486"/>
    <lineage>
        <taxon>Eukaryota</taxon>
        <taxon>Fungi</taxon>
        <taxon>Dikarya</taxon>
        <taxon>Ascomycota</taxon>
        <taxon>Saccharomycotina</taxon>
        <taxon>Pichiomycetes</taxon>
        <taxon>Debaryomycetaceae</taxon>
        <taxon>Candida/Lodderomyces clade</taxon>
        <taxon>Candida</taxon>
    </lineage>
</organism>
<dbReference type="GO" id="GO:0001163">
    <property type="term" value="F:RNA polymerase I transcription regulatory region sequence-specific DNA binding"/>
    <property type="evidence" value="ECO:0007669"/>
    <property type="project" value="TreeGrafter"/>
</dbReference>
<feature type="compositionally biased region" description="Basic residues" evidence="1">
    <location>
        <begin position="509"/>
        <end position="520"/>
    </location>
</feature>
<keyword evidence="4" id="KW-1185">Reference proteome</keyword>
<dbReference type="InterPro" id="IPR019350">
    <property type="entry name" value="RNA_pol_I-sp_TIF_RRN6-like"/>
</dbReference>
<dbReference type="PANTHER" id="PTHR28221">
    <property type="entry name" value="RNA POLYMERASE I-SPECIFIC TRANSCRIPTION INITIATION FACTOR RRN6"/>
    <property type="match status" value="1"/>
</dbReference>
<dbReference type="Pfam" id="PF10214">
    <property type="entry name" value="Rrn6_beta-prop"/>
    <property type="match status" value="2"/>
</dbReference>
<feature type="compositionally biased region" description="Low complexity" evidence="1">
    <location>
        <begin position="471"/>
        <end position="493"/>
    </location>
</feature>
<dbReference type="GO" id="GO:0070860">
    <property type="term" value="C:RNA polymerase I core factor complex"/>
    <property type="evidence" value="ECO:0007669"/>
    <property type="project" value="TreeGrafter"/>
</dbReference>
<dbReference type="EMBL" id="QLNQ01000029">
    <property type="protein sequence ID" value="RCK56265.1"/>
    <property type="molecule type" value="Genomic_DNA"/>
</dbReference>
<dbReference type="AlphaFoldDB" id="A0A367XRM7"/>
<proteinExistence type="predicted"/>
<dbReference type="PANTHER" id="PTHR28221:SF2">
    <property type="entry name" value="RNA POLYMERASE I-SPECIFIC TRANSCRIPTION INITIATION FACTOR RRN6"/>
    <property type="match status" value="1"/>
</dbReference>
<evidence type="ECO:0000313" key="3">
    <source>
        <dbReference type="EMBL" id="RCK56265.1"/>
    </source>
</evidence>
<evidence type="ECO:0000313" key="4">
    <source>
        <dbReference type="Proteomes" id="UP000253472"/>
    </source>
</evidence>
<feature type="domain" description="RRN6 beta-propeller" evidence="2">
    <location>
        <begin position="189"/>
        <end position="263"/>
    </location>
</feature>
<accession>A0A367XRM7</accession>
<sequence length="520" mass="57780">MWPHKKGLGVRLSYGSQDTYHPEDKAPKSVSQNYIPQEIILSYLVESKTLTSNIAYDPNCGNVLQMFDMYVRAQDAYVDAMTFVTGEATSVLNIALCEYADEKLVMSSPYQLDSLIPYYKWKLCCAIAAQLHKGHADLELLMVGEVAASTLAGNSFADVRFHNDDSRKIAMADTKGNFGVWKDFVVVGNYGFMLTSKELIWFSFADGMTRLLSWKHFLNDKDPSLKLEISGSEVFTCFVYSQINPCIIVFTLGYATNGRAACETRTFVNKLGNSLIIFELTTDLAIYTRTLAAAGDEDPEATGDGDAQFQALDGALQSQDGGTESQQIEQIQRYAYELGSGFARIGDSQVKLAAPERRAHADAHQRYLPIDKHHLPEGNKESSKVAVAVLMGLALIKCQYESEILQAELDESIAEAPSHVQSLLEQWDEDDHEMADQELTRTEATQATQHDSQMMPSIRLSSQVPVVPTWTQSSQTQTQPQTQSQTQTQTQSQRLPSSRILSSQVGGTVRRKRKRKGGFA</sequence>
<feature type="region of interest" description="Disordered" evidence="1">
    <location>
        <begin position="462"/>
        <end position="520"/>
    </location>
</feature>
<dbReference type="Proteomes" id="UP000253472">
    <property type="component" value="Unassembled WGS sequence"/>
</dbReference>
<dbReference type="GO" id="GO:0042790">
    <property type="term" value="P:nucleolar large rRNA transcription by RNA polymerase I"/>
    <property type="evidence" value="ECO:0007669"/>
    <property type="project" value="TreeGrafter"/>
</dbReference>